<evidence type="ECO:0000313" key="2">
    <source>
        <dbReference type="EMBL" id="KQK78859.1"/>
    </source>
</evidence>
<proteinExistence type="predicted"/>
<feature type="compositionally biased region" description="Polar residues" evidence="1">
    <location>
        <begin position="64"/>
        <end position="79"/>
    </location>
</feature>
<feature type="region of interest" description="Disordered" evidence="1">
    <location>
        <begin position="64"/>
        <end position="98"/>
    </location>
</feature>
<gene>
    <name evidence="2" type="ORF">AAES_110205</name>
</gene>
<dbReference type="EMBL" id="LMAW01002628">
    <property type="protein sequence ID" value="KQK78859.1"/>
    <property type="molecule type" value="Genomic_DNA"/>
</dbReference>
<dbReference type="AlphaFoldDB" id="A0A0Q3PDC2"/>
<evidence type="ECO:0000313" key="3">
    <source>
        <dbReference type="Proteomes" id="UP000051836"/>
    </source>
</evidence>
<keyword evidence="3" id="KW-1185">Reference proteome</keyword>
<reference evidence="2 3" key="1">
    <citation type="submission" date="2015-10" db="EMBL/GenBank/DDBJ databases">
        <authorList>
            <person name="Gilbert D.G."/>
        </authorList>
    </citation>
    <scope>NUCLEOTIDE SEQUENCE [LARGE SCALE GENOMIC DNA]</scope>
    <source>
        <strain evidence="2">FVVF132</strain>
    </source>
</reference>
<dbReference type="Proteomes" id="UP000051836">
    <property type="component" value="Unassembled WGS sequence"/>
</dbReference>
<accession>A0A0Q3PDC2</accession>
<protein>
    <submittedName>
        <fullName evidence="2">Uncharacterized protein</fullName>
    </submittedName>
</protein>
<sequence length="98" mass="10761">MNKMNMAGTPDGILFAESESLQSLRAEPITLDVHEPIPPGAALRGWFETTSRCFRQNLVREYSASQESPVSPISHTGEISSDLHPALAEMPQKAVRKV</sequence>
<evidence type="ECO:0000256" key="1">
    <source>
        <dbReference type="SAM" id="MobiDB-lite"/>
    </source>
</evidence>
<comment type="caution">
    <text evidence="2">The sequence shown here is derived from an EMBL/GenBank/DDBJ whole genome shotgun (WGS) entry which is preliminary data.</text>
</comment>
<organism evidence="2 3">
    <name type="scientific">Amazona aestiva</name>
    <name type="common">Blue-fronted Amazon parrot</name>
    <dbReference type="NCBI Taxonomy" id="12930"/>
    <lineage>
        <taxon>Eukaryota</taxon>
        <taxon>Metazoa</taxon>
        <taxon>Chordata</taxon>
        <taxon>Craniata</taxon>
        <taxon>Vertebrata</taxon>
        <taxon>Euteleostomi</taxon>
        <taxon>Archelosauria</taxon>
        <taxon>Archosauria</taxon>
        <taxon>Dinosauria</taxon>
        <taxon>Saurischia</taxon>
        <taxon>Theropoda</taxon>
        <taxon>Coelurosauria</taxon>
        <taxon>Aves</taxon>
        <taxon>Neognathae</taxon>
        <taxon>Neoaves</taxon>
        <taxon>Telluraves</taxon>
        <taxon>Australaves</taxon>
        <taxon>Psittaciformes</taxon>
        <taxon>Psittacidae</taxon>
        <taxon>Amazona</taxon>
    </lineage>
</organism>
<name>A0A0Q3PDC2_AMAAE</name>